<dbReference type="EMBL" id="CP158568">
    <property type="protein sequence ID" value="XBY44358.1"/>
    <property type="molecule type" value="Genomic_DNA"/>
</dbReference>
<sequence>MAVGSLYNYYRAQNARLRAYNKQVLDSYDSQVAGLGLALFGTLQNAGASSVSNGWKVAQKRIAAEQQKKIDAALKDLQGTQALINAPTTPSSSSVSVSSSTDVASSSSTTATSASSSATAASSTTATGASTTVTPAAATDTSSTTASATSSAATTTPPAAPGSSVNVVA</sequence>
<dbReference type="KEGG" id="mflg:ABS361_20445"/>
<name>A0AAU7X9E2_9HYPH</name>
<protein>
    <submittedName>
        <fullName evidence="2">Uncharacterized protein</fullName>
    </submittedName>
</protein>
<accession>A0AAU7X9E2</accession>
<proteinExistence type="predicted"/>
<evidence type="ECO:0000313" key="2">
    <source>
        <dbReference type="EMBL" id="XBY44358.1"/>
    </source>
</evidence>
<dbReference type="AlphaFoldDB" id="A0AAU7X9E2"/>
<feature type="region of interest" description="Disordered" evidence="1">
    <location>
        <begin position="84"/>
        <end position="169"/>
    </location>
</feature>
<reference evidence="2" key="1">
    <citation type="submission" date="2024-06" db="EMBL/GenBank/DDBJ databases">
        <title>Methylostella associata gen. nov., sp. nov., a novel Ancalomicrobiaceae-affiliated facultatively methylotrophic bacteria that feed on methanotrophs of the genus Methylococcus.</title>
        <authorList>
            <person name="Saltykova V."/>
            <person name="Danilova O.V."/>
            <person name="Oshkin I.Y."/>
            <person name="Belova S.E."/>
            <person name="Pimenov N.V."/>
            <person name="Dedysh S.N."/>
        </authorList>
    </citation>
    <scope>NUCLEOTIDE SEQUENCE</scope>
    <source>
        <strain evidence="2">S20</strain>
    </source>
</reference>
<feature type="compositionally biased region" description="Low complexity" evidence="1">
    <location>
        <begin position="86"/>
        <end position="169"/>
    </location>
</feature>
<dbReference type="RefSeq" id="WP_407049450.1">
    <property type="nucleotide sequence ID" value="NZ_CP158568.1"/>
</dbReference>
<gene>
    <name evidence="2" type="ORF">ABS361_20445</name>
</gene>
<evidence type="ECO:0000256" key="1">
    <source>
        <dbReference type="SAM" id="MobiDB-lite"/>
    </source>
</evidence>
<organism evidence="2">
    <name type="scientific">Methyloraptor flagellatus</name>
    <dbReference type="NCBI Taxonomy" id="3162530"/>
    <lineage>
        <taxon>Bacteria</taxon>
        <taxon>Pseudomonadati</taxon>
        <taxon>Pseudomonadota</taxon>
        <taxon>Alphaproteobacteria</taxon>
        <taxon>Hyphomicrobiales</taxon>
        <taxon>Ancalomicrobiaceae</taxon>
        <taxon>Methyloraptor</taxon>
    </lineage>
</organism>